<gene>
    <name evidence="1" type="ORF">H2200_013189</name>
</gene>
<accession>A0AA38WWB8</accession>
<name>A0AA38WWB8_9EURO</name>
<dbReference type="AlphaFoldDB" id="A0AA38WWB8"/>
<comment type="caution">
    <text evidence="1">The sequence shown here is derived from an EMBL/GenBank/DDBJ whole genome shotgun (WGS) entry which is preliminary data.</text>
</comment>
<organism evidence="1 2">
    <name type="scientific">Cladophialophora chaetospira</name>
    <dbReference type="NCBI Taxonomy" id="386627"/>
    <lineage>
        <taxon>Eukaryota</taxon>
        <taxon>Fungi</taxon>
        <taxon>Dikarya</taxon>
        <taxon>Ascomycota</taxon>
        <taxon>Pezizomycotina</taxon>
        <taxon>Eurotiomycetes</taxon>
        <taxon>Chaetothyriomycetidae</taxon>
        <taxon>Chaetothyriales</taxon>
        <taxon>Herpotrichiellaceae</taxon>
        <taxon>Cladophialophora</taxon>
    </lineage>
</organism>
<dbReference type="EMBL" id="JAPDRK010000027">
    <property type="protein sequence ID" value="KAJ9602334.1"/>
    <property type="molecule type" value="Genomic_DNA"/>
</dbReference>
<evidence type="ECO:0000313" key="2">
    <source>
        <dbReference type="Proteomes" id="UP001172673"/>
    </source>
</evidence>
<reference evidence="1" key="1">
    <citation type="submission" date="2022-10" db="EMBL/GenBank/DDBJ databases">
        <title>Culturing micro-colonial fungi from biological soil crusts in the Mojave desert and describing Neophaeococcomyces mojavensis, and introducing the new genera and species Taxawa tesnikishii.</title>
        <authorList>
            <person name="Kurbessoian T."/>
            <person name="Stajich J.E."/>
        </authorList>
    </citation>
    <scope>NUCLEOTIDE SEQUENCE</scope>
    <source>
        <strain evidence="1">TK_41</strain>
    </source>
</reference>
<evidence type="ECO:0000313" key="1">
    <source>
        <dbReference type="EMBL" id="KAJ9602334.1"/>
    </source>
</evidence>
<protein>
    <submittedName>
        <fullName evidence="1">Uncharacterized protein</fullName>
    </submittedName>
</protein>
<proteinExistence type="predicted"/>
<sequence length="114" mass="13081">MDAELARINDSKVHMSGLGPGTIIWMLLRHPYHQEVYNRLYLVVDQALGPALGPWVLAVVGLETNGGLGESCYEEYYQRHVMNLKECEKNTSGQRWFDAEPDEKTLYVCDDEKY</sequence>
<dbReference type="Proteomes" id="UP001172673">
    <property type="component" value="Unassembled WGS sequence"/>
</dbReference>
<keyword evidence="2" id="KW-1185">Reference proteome</keyword>